<evidence type="ECO:0000256" key="3">
    <source>
        <dbReference type="ARBA" id="ARBA00022692"/>
    </source>
</evidence>
<proteinExistence type="predicted"/>
<feature type="transmembrane region" description="Helical" evidence="6">
    <location>
        <begin position="378"/>
        <end position="399"/>
    </location>
</feature>
<evidence type="ECO:0000256" key="5">
    <source>
        <dbReference type="ARBA" id="ARBA00023136"/>
    </source>
</evidence>
<dbReference type="GO" id="GO:0022857">
    <property type="term" value="F:transmembrane transporter activity"/>
    <property type="evidence" value="ECO:0007669"/>
    <property type="project" value="InterPro"/>
</dbReference>
<dbReference type="GO" id="GO:0016020">
    <property type="term" value="C:membrane"/>
    <property type="evidence" value="ECO:0007669"/>
    <property type="project" value="UniProtKB-SubCell"/>
</dbReference>
<dbReference type="VEuPathDB" id="FungiDB:A1Q1_01121"/>
<keyword evidence="3 6" id="KW-0812">Transmembrane</keyword>
<organism evidence="8 9">
    <name type="scientific">Trichosporon asahii var. asahii (strain ATCC 90039 / CBS 2479 / JCM 2466 / KCTC 7840 / NBRC 103889/ NCYC 2677 / UAMH 7654)</name>
    <name type="common">Yeast</name>
    <dbReference type="NCBI Taxonomy" id="1186058"/>
    <lineage>
        <taxon>Eukaryota</taxon>
        <taxon>Fungi</taxon>
        <taxon>Dikarya</taxon>
        <taxon>Basidiomycota</taxon>
        <taxon>Agaricomycotina</taxon>
        <taxon>Tremellomycetes</taxon>
        <taxon>Trichosporonales</taxon>
        <taxon>Trichosporonaceae</taxon>
        <taxon>Trichosporon</taxon>
    </lineage>
</organism>
<feature type="transmembrane region" description="Helical" evidence="6">
    <location>
        <begin position="405"/>
        <end position="426"/>
    </location>
</feature>
<feature type="transmembrane region" description="Helical" evidence="6">
    <location>
        <begin position="438"/>
        <end position="458"/>
    </location>
</feature>
<keyword evidence="4 6" id="KW-1133">Transmembrane helix</keyword>
<dbReference type="InterPro" id="IPR020846">
    <property type="entry name" value="MFS_dom"/>
</dbReference>
<feature type="transmembrane region" description="Helical" evidence="6">
    <location>
        <begin position="354"/>
        <end position="371"/>
    </location>
</feature>
<feature type="transmembrane region" description="Helical" evidence="6">
    <location>
        <begin position="316"/>
        <end position="334"/>
    </location>
</feature>
<reference evidence="8 9" key="1">
    <citation type="journal article" date="2012" name="Eukaryot. Cell">
        <title>Draft genome sequence of CBS 2479, the standard type strain of Trichosporon asahii.</title>
        <authorList>
            <person name="Yang R.Y."/>
            <person name="Li H.T."/>
            <person name="Zhu H."/>
            <person name="Zhou G.P."/>
            <person name="Wang M."/>
            <person name="Wang L."/>
        </authorList>
    </citation>
    <scope>NUCLEOTIDE SEQUENCE [LARGE SCALE GENOMIC DNA]</scope>
    <source>
        <strain evidence="9">ATCC 90039 / CBS 2479 / JCM 2466 / KCTC 7840 / NCYC 2677 / UAMH 7654</strain>
    </source>
</reference>
<keyword evidence="2" id="KW-0813">Transport</keyword>
<dbReference type="InterPro" id="IPR011701">
    <property type="entry name" value="MFS"/>
</dbReference>
<dbReference type="AlphaFoldDB" id="J5T8H1"/>
<dbReference type="FunFam" id="1.20.1250.20:FF:000057">
    <property type="entry name" value="MFS general substrate transporter"/>
    <property type="match status" value="1"/>
</dbReference>
<evidence type="ECO:0000256" key="6">
    <source>
        <dbReference type="SAM" id="Phobius"/>
    </source>
</evidence>
<feature type="transmembrane region" description="Helical" evidence="6">
    <location>
        <begin position="241"/>
        <end position="263"/>
    </location>
</feature>
<evidence type="ECO:0000256" key="4">
    <source>
        <dbReference type="ARBA" id="ARBA00022989"/>
    </source>
</evidence>
<feature type="transmembrane region" description="Helical" evidence="6">
    <location>
        <begin position="173"/>
        <end position="196"/>
    </location>
</feature>
<dbReference type="HOGENOM" id="CLU_001265_0_6_1"/>
<dbReference type="Proteomes" id="UP000002748">
    <property type="component" value="Unassembled WGS sequence"/>
</dbReference>
<gene>
    <name evidence="8" type="ORF">A1Q1_01121</name>
</gene>
<comment type="caution">
    <text evidence="8">The sequence shown here is derived from an EMBL/GenBank/DDBJ whole genome shotgun (WGS) entry which is preliminary data.</text>
</comment>
<accession>J5T8H1</accession>
<dbReference type="SUPFAM" id="SSF103473">
    <property type="entry name" value="MFS general substrate transporter"/>
    <property type="match status" value="1"/>
</dbReference>
<protein>
    <submittedName>
        <fullName evidence="8">Major facilitator superfamily transporter</fullName>
    </submittedName>
</protein>
<feature type="domain" description="Major facilitator superfamily (MFS) profile" evidence="7">
    <location>
        <begin position="64"/>
        <end position="498"/>
    </location>
</feature>
<evidence type="ECO:0000259" key="7">
    <source>
        <dbReference type="PROSITE" id="PS50850"/>
    </source>
</evidence>
<sequence>MSARTSDPEAGLPAYDEDKKGVEVGHLEESVTVKGADKIDLTGYVYVPDTPEERALVRKIDIHILPMLWVMYIMNYWLHIVPRLHPPTATDAQLDRTNIGNAKVGGMQKDLSLSSSEYSLVLSIFFIGYLLWEVPSNMMLSRSTPSLFLPAIMFAWGAMSIGAKGVNSLGGMVAFRFFLGIVEAGFFPGVMLLMSCWYKPKELSKRIAAFYTASLMAGAFGGLLAGGIIEGLEGKGGTRGWKWLFIIEGLITVVLSIVAVFILPNYPATTRWLTPEQKKLATARLMSVAAAEAGAEPEHQSHWDAFKQAIKDPKTYVFMIIYNVLNMVGTISYFFPTLMASLGYQHRMQQFMTVPIYAVALVISLTGGFIADRTGQKAYVVAASCILATVSFVIIAAVPNDKVKYAFLCFGGGGIWTAVPISLSWLVTMFDGREKRAVSIALINGFGNLASVYGSFFWPEKTAPKYIMGFSLTCAFAFFAFCVVLFAKWKFGDKGVTRTS</sequence>
<feature type="transmembrane region" description="Helical" evidence="6">
    <location>
        <begin position="208"/>
        <end position="229"/>
    </location>
</feature>
<dbReference type="GeneID" id="25984635"/>
<evidence type="ECO:0000313" key="9">
    <source>
        <dbReference type="Proteomes" id="UP000002748"/>
    </source>
</evidence>
<comment type="subcellular location">
    <subcellularLocation>
        <location evidence="1">Membrane</location>
        <topology evidence="1">Multi-pass membrane protein</topology>
    </subcellularLocation>
</comment>
<dbReference type="RefSeq" id="XP_014180871.1">
    <property type="nucleotide sequence ID" value="XM_014325396.1"/>
</dbReference>
<dbReference type="PROSITE" id="PS50850">
    <property type="entry name" value="MFS"/>
    <property type="match status" value="1"/>
</dbReference>
<dbReference type="OrthoDB" id="3639251at2759"/>
<name>J5T8H1_TRIAS</name>
<dbReference type="PANTHER" id="PTHR43791">
    <property type="entry name" value="PERMEASE-RELATED"/>
    <property type="match status" value="1"/>
</dbReference>
<feature type="transmembrane region" description="Helical" evidence="6">
    <location>
        <begin position="470"/>
        <end position="489"/>
    </location>
</feature>
<dbReference type="KEGG" id="tasa:A1Q1_01121"/>
<dbReference type="Gene3D" id="1.20.1250.20">
    <property type="entry name" value="MFS general substrate transporter like domains"/>
    <property type="match status" value="2"/>
</dbReference>
<feature type="transmembrane region" description="Helical" evidence="6">
    <location>
        <begin position="60"/>
        <end position="78"/>
    </location>
</feature>
<keyword evidence="5 6" id="KW-0472">Membrane</keyword>
<evidence type="ECO:0000313" key="8">
    <source>
        <dbReference type="EMBL" id="EJT49731.1"/>
    </source>
</evidence>
<dbReference type="Pfam" id="PF07690">
    <property type="entry name" value="MFS_1"/>
    <property type="match status" value="1"/>
</dbReference>
<dbReference type="InterPro" id="IPR036259">
    <property type="entry name" value="MFS_trans_sf"/>
</dbReference>
<feature type="transmembrane region" description="Helical" evidence="6">
    <location>
        <begin position="147"/>
        <end position="167"/>
    </location>
</feature>
<dbReference type="PANTHER" id="PTHR43791:SF38">
    <property type="entry name" value="MAJOR FACILITATOR SUPERFAMILY (MFS) PROFILE DOMAIN-CONTAINING PROTEIN"/>
    <property type="match status" value="1"/>
</dbReference>
<dbReference type="EMBL" id="ALBS01000159">
    <property type="protein sequence ID" value="EJT49731.1"/>
    <property type="molecule type" value="Genomic_DNA"/>
</dbReference>
<evidence type="ECO:0000256" key="1">
    <source>
        <dbReference type="ARBA" id="ARBA00004141"/>
    </source>
</evidence>
<evidence type="ECO:0000256" key="2">
    <source>
        <dbReference type="ARBA" id="ARBA00022448"/>
    </source>
</evidence>
<feature type="transmembrane region" description="Helical" evidence="6">
    <location>
        <begin position="118"/>
        <end position="135"/>
    </location>
</feature>